<dbReference type="EMBL" id="QZWG01000016">
    <property type="protein sequence ID" value="RZB60076.1"/>
    <property type="molecule type" value="Genomic_DNA"/>
</dbReference>
<sequence length="53" mass="6277">MFHNNGDTMVTKKQNIHVKSRDSCKFNTQYIENVLFSNLYMITNMTLKFFLIG</sequence>
<proteinExistence type="predicted"/>
<evidence type="ECO:0000313" key="2">
    <source>
        <dbReference type="Proteomes" id="UP000289340"/>
    </source>
</evidence>
<dbReference type="AlphaFoldDB" id="A0A445GFP0"/>
<reference evidence="1 2" key="1">
    <citation type="submission" date="2018-09" db="EMBL/GenBank/DDBJ databases">
        <title>A high-quality reference genome of wild soybean provides a powerful tool to mine soybean genomes.</title>
        <authorList>
            <person name="Xie M."/>
            <person name="Chung C.Y.L."/>
            <person name="Li M.-W."/>
            <person name="Wong F.-L."/>
            <person name="Chan T.-F."/>
            <person name="Lam H.-M."/>
        </authorList>
    </citation>
    <scope>NUCLEOTIDE SEQUENCE [LARGE SCALE GENOMIC DNA]</scope>
    <source>
        <strain evidence="2">cv. W05</strain>
        <tissue evidence="1">Hypocotyl of etiolated seedlings</tissue>
    </source>
</reference>
<gene>
    <name evidence="1" type="ORF">D0Y65_043017</name>
</gene>
<keyword evidence="2" id="KW-1185">Reference proteome</keyword>
<name>A0A445GFP0_GLYSO</name>
<protein>
    <submittedName>
        <fullName evidence="1">Uncharacterized protein</fullName>
    </submittedName>
</protein>
<evidence type="ECO:0000313" key="1">
    <source>
        <dbReference type="EMBL" id="RZB60076.1"/>
    </source>
</evidence>
<comment type="caution">
    <text evidence="1">The sequence shown here is derived from an EMBL/GenBank/DDBJ whole genome shotgun (WGS) entry which is preliminary data.</text>
</comment>
<dbReference type="Proteomes" id="UP000289340">
    <property type="component" value="Chromosome 16"/>
</dbReference>
<organism evidence="1 2">
    <name type="scientific">Glycine soja</name>
    <name type="common">Wild soybean</name>
    <dbReference type="NCBI Taxonomy" id="3848"/>
    <lineage>
        <taxon>Eukaryota</taxon>
        <taxon>Viridiplantae</taxon>
        <taxon>Streptophyta</taxon>
        <taxon>Embryophyta</taxon>
        <taxon>Tracheophyta</taxon>
        <taxon>Spermatophyta</taxon>
        <taxon>Magnoliopsida</taxon>
        <taxon>eudicotyledons</taxon>
        <taxon>Gunneridae</taxon>
        <taxon>Pentapetalae</taxon>
        <taxon>rosids</taxon>
        <taxon>fabids</taxon>
        <taxon>Fabales</taxon>
        <taxon>Fabaceae</taxon>
        <taxon>Papilionoideae</taxon>
        <taxon>50 kb inversion clade</taxon>
        <taxon>NPAAA clade</taxon>
        <taxon>indigoferoid/millettioid clade</taxon>
        <taxon>Phaseoleae</taxon>
        <taxon>Glycine</taxon>
        <taxon>Glycine subgen. Soja</taxon>
    </lineage>
</organism>
<accession>A0A445GFP0</accession>